<keyword evidence="1" id="KW-0687">Ribonucleoprotein</keyword>
<reference evidence="1 2" key="1">
    <citation type="submission" date="2020-07" db="EMBL/GenBank/DDBJ databases">
        <title>Sequencing the genomes of 1000 actinobacteria strains.</title>
        <authorList>
            <person name="Klenk H.-P."/>
        </authorList>
    </citation>
    <scope>NUCLEOTIDE SEQUENCE [LARGE SCALE GENOMIC DNA]</scope>
    <source>
        <strain evidence="1 2">DSM 44442</strain>
    </source>
</reference>
<evidence type="ECO:0000313" key="2">
    <source>
        <dbReference type="Proteomes" id="UP000572051"/>
    </source>
</evidence>
<sequence length="249" mass="26552">MPSHTFHVMHADGPVADDAAGTRVGGLPLLPPGTPWPRCADDSCRRNLAFMGQIDLSGTGPAAPAEASAEVSVSVEERNGSVLALFHCLDWCVQTGTMYGSSHAAFLFPCAGLVATEPPGGSEGPLDREGDRMVLPAAGIAVTPIEVEPSDDPDDPEDDPPVSFYQGRDAWVDREGHPYADFLGQWAGAPTWIQDDDTPECAACGHGMDFVAQFNSSDRHYRPVYFGDYGYGYVFACEPCGTAAFHVQD</sequence>
<dbReference type="RefSeq" id="WP_179828341.1">
    <property type="nucleotide sequence ID" value="NZ_JACCFS010000001.1"/>
</dbReference>
<proteinExistence type="predicted"/>
<accession>A0A7Z0JCR8</accession>
<protein>
    <submittedName>
        <fullName evidence="1">Ribosomal protein L37E</fullName>
    </submittedName>
</protein>
<gene>
    <name evidence="1" type="ORF">HNR10_005412</name>
</gene>
<organism evidence="1 2">
    <name type="scientific">Nocardiopsis aegyptia</name>
    <dbReference type="NCBI Taxonomy" id="220378"/>
    <lineage>
        <taxon>Bacteria</taxon>
        <taxon>Bacillati</taxon>
        <taxon>Actinomycetota</taxon>
        <taxon>Actinomycetes</taxon>
        <taxon>Streptosporangiales</taxon>
        <taxon>Nocardiopsidaceae</taxon>
        <taxon>Nocardiopsis</taxon>
    </lineage>
</organism>
<name>A0A7Z0JCR8_9ACTN</name>
<dbReference type="Proteomes" id="UP000572051">
    <property type="component" value="Unassembled WGS sequence"/>
</dbReference>
<keyword evidence="1" id="KW-0689">Ribosomal protein</keyword>
<comment type="caution">
    <text evidence="1">The sequence shown here is derived from an EMBL/GenBank/DDBJ whole genome shotgun (WGS) entry which is preliminary data.</text>
</comment>
<evidence type="ECO:0000313" key="1">
    <source>
        <dbReference type="EMBL" id="NYJ37531.1"/>
    </source>
</evidence>
<dbReference type="GO" id="GO:0005840">
    <property type="term" value="C:ribosome"/>
    <property type="evidence" value="ECO:0007669"/>
    <property type="project" value="UniProtKB-KW"/>
</dbReference>
<dbReference type="AlphaFoldDB" id="A0A7Z0JCR8"/>
<dbReference type="EMBL" id="JACCFS010000001">
    <property type="protein sequence ID" value="NYJ37531.1"/>
    <property type="molecule type" value="Genomic_DNA"/>
</dbReference>
<dbReference type="Gene3D" id="2.30.320.10">
    <property type="entry name" value="YwqG-like"/>
    <property type="match status" value="1"/>
</dbReference>
<keyword evidence="2" id="KW-1185">Reference proteome</keyword>